<accession>A0AC34GI46</accession>
<dbReference type="WBParaSite" id="ES5_v2.g29365.t1">
    <property type="protein sequence ID" value="ES5_v2.g29365.t1"/>
    <property type="gene ID" value="ES5_v2.g29365"/>
</dbReference>
<name>A0AC34GI46_9BILA</name>
<proteinExistence type="predicted"/>
<sequence length="147" mass="15648">MEVVGVAQLVVVVAVVELAAAVVVDDVVAVVVVELVDDAYTFAYVLVDVQQKEVFENVLAYLVDYVQGAFADNILVEVPLVIADVVAYVVQQIDVVVVVDHMVAFVVDVVDVSYLVDYFVASFVVVAVVVVGIVDVAGVSLDLYSLA</sequence>
<protein>
    <submittedName>
        <fullName evidence="2">Uncharacterized protein</fullName>
    </submittedName>
</protein>
<organism evidence="1 2">
    <name type="scientific">Panagrolaimus sp. ES5</name>
    <dbReference type="NCBI Taxonomy" id="591445"/>
    <lineage>
        <taxon>Eukaryota</taxon>
        <taxon>Metazoa</taxon>
        <taxon>Ecdysozoa</taxon>
        <taxon>Nematoda</taxon>
        <taxon>Chromadorea</taxon>
        <taxon>Rhabditida</taxon>
        <taxon>Tylenchina</taxon>
        <taxon>Panagrolaimomorpha</taxon>
        <taxon>Panagrolaimoidea</taxon>
        <taxon>Panagrolaimidae</taxon>
        <taxon>Panagrolaimus</taxon>
    </lineage>
</organism>
<dbReference type="Proteomes" id="UP000887579">
    <property type="component" value="Unplaced"/>
</dbReference>
<evidence type="ECO:0000313" key="2">
    <source>
        <dbReference type="WBParaSite" id="ES5_v2.g29365.t1"/>
    </source>
</evidence>
<evidence type="ECO:0000313" key="1">
    <source>
        <dbReference type="Proteomes" id="UP000887579"/>
    </source>
</evidence>
<reference evidence="2" key="1">
    <citation type="submission" date="2022-11" db="UniProtKB">
        <authorList>
            <consortium name="WormBaseParasite"/>
        </authorList>
    </citation>
    <scope>IDENTIFICATION</scope>
</reference>